<evidence type="ECO:0000313" key="1">
    <source>
        <dbReference type="EMBL" id="KSU89218.1"/>
    </source>
</evidence>
<dbReference type="AlphaFoldDB" id="A0A0V8JQA0"/>
<accession>A0A0V8JQA0</accession>
<comment type="caution">
    <text evidence="1">The sequence shown here is derived from an EMBL/GenBank/DDBJ whole genome shotgun (WGS) entry which is preliminary data.</text>
</comment>
<protein>
    <submittedName>
        <fullName evidence="1">Uncharacterized protein</fullName>
    </submittedName>
</protein>
<sequence length="269" mass="30491">MDDSFKHLRKWQKMMNQINRNQEMINRMTRASELANKMANSSVVASYMEHASAFEKANTMSSALMNSDAFAIYKQSNILELMNSGVVAHLINYPMHTMANIPRHDFSQMASAVAGLSNQGLAFSSASQFAPFFNQISSAINSSFVENLSEYIHDTEDDVEEIEELHEEDIQVKIKRPHFFDMALKINIIVNVTDAEAQSGNLNEEEVSTWKKVLLPVLTVLGQLFLAWAMSDTPLRETNIYKSVETIVHYVETLDINFDDVEQPNSEVQ</sequence>
<name>A0A0V8JQA0_9BACI</name>
<evidence type="ECO:0000313" key="2">
    <source>
        <dbReference type="Proteomes" id="UP000053681"/>
    </source>
</evidence>
<dbReference type="Proteomes" id="UP000053681">
    <property type="component" value="Unassembled WGS sequence"/>
</dbReference>
<gene>
    <name evidence="1" type="ORF">AS180_03560</name>
</gene>
<dbReference type="EMBL" id="LNQP01000008">
    <property type="protein sequence ID" value="KSU89218.1"/>
    <property type="molecule type" value="Genomic_DNA"/>
</dbReference>
<reference evidence="1 2" key="1">
    <citation type="submission" date="2015-11" db="EMBL/GenBank/DDBJ databases">
        <title>Bacillus caseinolyticus sp nov.</title>
        <authorList>
            <person name="Dastager S.G."/>
            <person name="Mawlankar R."/>
        </authorList>
    </citation>
    <scope>NUCLEOTIDE SEQUENCE [LARGE SCALE GENOMIC DNA]</scope>
    <source>
        <strain evidence="1 2">SGD-V-76</strain>
    </source>
</reference>
<keyword evidence="2" id="KW-1185">Reference proteome</keyword>
<dbReference type="RefSeq" id="WP_062686410.1">
    <property type="nucleotide sequence ID" value="NZ_KQ758630.1"/>
</dbReference>
<proteinExistence type="predicted"/>
<organism evidence="1 2">
    <name type="scientific">Priestia veravalensis</name>
    <dbReference type="NCBI Taxonomy" id="1414648"/>
    <lineage>
        <taxon>Bacteria</taxon>
        <taxon>Bacillati</taxon>
        <taxon>Bacillota</taxon>
        <taxon>Bacilli</taxon>
        <taxon>Bacillales</taxon>
        <taxon>Bacillaceae</taxon>
        <taxon>Priestia</taxon>
    </lineage>
</organism>